<proteinExistence type="predicted"/>
<dbReference type="InterPro" id="IPR021634">
    <property type="entry name" value="DUF3240"/>
</dbReference>
<dbReference type="Pfam" id="PF11582">
    <property type="entry name" value="DUF3240"/>
    <property type="match status" value="1"/>
</dbReference>
<keyword evidence="2" id="KW-1185">Reference proteome</keyword>
<comment type="caution">
    <text evidence="1">The sequence shown here is derived from an EMBL/GenBank/DDBJ whole genome shotgun (WGS) entry which is preliminary data.</text>
</comment>
<dbReference type="RefSeq" id="WP_164450867.1">
    <property type="nucleotide sequence ID" value="NZ_JAAIJQ010000005.1"/>
</dbReference>
<name>A0A6M0JV96_9GAMM</name>
<evidence type="ECO:0000313" key="2">
    <source>
        <dbReference type="Proteomes" id="UP000483379"/>
    </source>
</evidence>
<sequence length="100" mass="10865">MPNQLLQLIVPPAAEDVVAEWLLERDDVPGFTSAPVSGHGSSERSMTLAEQVAGRSRRVMFVIHLPTPVAASVLADLRADFPGSGIHYWVVPVLEHGRLE</sequence>
<evidence type="ECO:0000313" key="1">
    <source>
        <dbReference type="EMBL" id="NEV60821.1"/>
    </source>
</evidence>
<dbReference type="SUPFAM" id="SSF54913">
    <property type="entry name" value="GlnB-like"/>
    <property type="match status" value="1"/>
</dbReference>
<dbReference type="Gene3D" id="3.30.70.120">
    <property type="match status" value="1"/>
</dbReference>
<organism evidence="1 2">
    <name type="scientific">Thiorhodococcus minor</name>
    <dbReference type="NCBI Taxonomy" id="57489"/>
    <lineage>
        <taxon>Bacteria</taxon>
        <taxon>Pseudomonadati</taxon>
        <taxon>Pseudomonadota</taxon>
        <taxon>Gammaproteobacteria</taxon>
        <taxon>Chromatiales</taxon>
        <taxon>Chromatiaceae</taxon>
        <taxon>Thiorhodococcus</taxon>
    </lineage>
</organism>
<dbReference type="AlphaFoldDB" id="A0A6M0JV96"/>
<dbReference type="InterPro" id="IPR015867">
    <property type="entry name" value="N-reg_PII/ATP_PRibTrfase_C"/>
</dbReference>
<dbReference type="EMBL" id="JAAIJQ010000005">
    <property type="protein sequence ID" value="NEV60821.1"/>
    <property type="molecule type" value="Genomic_DNA"/>
</dbReference>
<gene>
    <name evidence="1" type="ORF">G3446_02740</name>
</gene>
<dbReference type="InterPro" id="IPR011322">
    <property type="entry name" value="N-reg_PII-like_a/b"/>
</dbReference>
<reference evidence="1 2" key="1">
    <citation type="submission" date="2020-02" db="EMBL/GenBank/DDBJ databases">
        <title>Genome sequences of Thiorhodococcus mannitoliphagus and Thiorhodococcus minor, purple sulfur photosynthetic bacteria in the gammaproteobacterial family, Chromatiaceae.</title>
        <authorList>
            <person name="Aviles F.A."/>
            <person name="Meyer T.E."/>
            <person name="Kyndt J.A."/>
        </authorList>
    </citation>
    <scope>NUCLEOTIDE SEQUENCE [LARGE SCALE GENOMIC DNA]</scope>
    <source>
        <strain evidence="1 2">DSM 11518</strain>
    </source>
</reference>
<accession>A0A6M0JV96</accession>
<protein>
    <submittedName>
        <fullName evidence="1">DUF3240 domain-containing protein</fullName>
    </submittedName>
</protein>
<dbReference type="Proteomes" id="UP000483379">
    <property type="component" value="Unassembled WGS sequence"/>
</dbReference>